<dbReference type="AlphaFoldDB" id="A0A9P1IZD2"/>
<dbReference type="Proteomes" id="UP001152747">
    <property type="component" value="Unassembled WGS sequence"/>
</dbReference>
<evidence type="ECO:0000313" key="2">
    <source>
        <dbReference type="Proteomes" id="UP001152747"/>
    </source>
</evidence>
<sequence length="288" mass="33310">MAAAKCGILKMNNEMFLGNMDIFADIGIEPDIFARRYVGNELKEDIRMSQLAYQHLLDFITKFQHNFQNFKEHLLGKCKSIDEGVRKMMEIGKFDAKVLEFFRRKLPVLGVSTIYDRLMFQKDIKEFMKIFRIDQKLEVHGPTNKNVIVACLKMILLAVVATVKTLVKYRIDYSTGKFTNYTLIPHQILDLVDDFDRQSIIDENSGEAEEISSQDFADCQIIGEKKAEYQETSGERKVPSYFTFFLKNCFGTARILGKVNENILPPPAMDRDYSEIIQEKPSRKRKNG</sequence>
<protein>
    <submittedName>
        <fullName evidence="1">Uncharacterized protein</fullName>
    </submittedName>
</protein>
<comment type="caution">
    <text evidence="1">The sequence shown here is derived from an EMBL/GenBank/DDBJ whole genome shotgun (WGS) entry which is preliminary data.</text>
</comment>
<keyword evidence="2" id="KW-1185">Reference proteome</keyword>
<dbReference type="EMBL" id="CANHGI010000005">
    <property type="protein sequence ID" value="CAI5453810.1"/>
    <property type="molecule type" value="Genomic_DNA"/>
</dbReference>
<evidence type="ECO:0000313" key="1">
    <source>
        <dbReference type="EMBL" id="CAI5453810.1"/>
    </source>
</evidence>
<gene>
    <name evidence="1" type="ORF">CAMP_LOCUS16447</name>
</gene>
<organism evidence="1 2">
    <name type="scientific">Caenorhabditis angaria</name>
    <dbReference type="NCBI Taxonomy" id="860376"/>
    <lineage>
        <taxon>Eukaryota</taxon>
        <taxon>Metazoa</taxon>
        <taxon>Ecdysozoa</taxon>
        <taxon>Nematoda</taxon>
        <taxon>Chromadorea</taxon>
        <taxon>Rhabditida</taxon>
        <taxon>Rhabditina</taxon>
        <taxon>Rhabditomorpha</taxon>
        <taxon>Rhabditoidea</taxon>
        <taxon>Rhabditidae</taxon>
        <taxon>Peloderinae</taxon>
        <taxon>Caenorhabditis</taxon>
    </lineage>
</organism>
<name>A0A9P1IZD2_9PELO</name>
<reference evidence="1" key="1">
    <citation type="submission" date="2022-11" db="EMBL/GenBank/DDBJ databases">
        <authorList>
            <person name="Kikuchi T."/>
        </authorList>
    </citation>
    <scope>NUCLEOTIDE SEQUENCE</scope>
    <source>
        <strain evidence="1">PS1010</strain>
    </source>
</reference>
<accession>A0A9P1IZD2</accession>
<proteinExistence type="predicted"/>